<evidence type="ECO:0000313" key="1">
    <source>
        <dbReference type="EMBL" id="MBC8581210.1"/>
    </source>
</evidence>
<gene>
    <name evidence="1" type="ORF">H8718_17020</name>
</gene>
<name>A0A926IAT0_9FIRM</name>
<dbReference type="RefSeq" id="WP_249334018.1">
    <property type="nucleotide sequence ID" value="NZ_JACRSY010000040.1"/>
</dbReference>
<dbReference type="EMBL" id="JACRSY010000040">
    <property type="protein sequence ID" value="MBC8581210.1"/>
    <property type="molecule type" value="Genomic_DNA"/>
</dbReference>
<proteinExistence type="predicted"/>
<organism evidence="1 2">
    <name type="scientific">Zhenhengia yiwuensis</name>
    <dbReference type="NCBI Taxonomy" id="2763666"/>
    <lineage>
        <taxon>Bacteria</taxon>
        <taxon>Bacillati</taxon>
        <taxon>Bacillota</taxon>
        <taxon>Clostridia</taxon>
        <taxon>Lachnospirales</taxon>
        <taxon>Lachnospiraceae</taxon>
        <taxon>Zhenhengia</taxon>
    </lineage>
</organism>
<dbReference type="AlphaFoldDB" id="A0A926IAT0"/>
<keyword evidence="2" id="KW-1185">Reference proteome</keyword>
<comment type="caution">
    <text evidence="1">The sequence shown here is derived from an EMBL/GenBank/DDBJ whole genome shotgun (WGS) entry which is preliminary data.</text>
</comment>
<reference evidence="1" key="1">
    <citation type="submission" date="2020-08" db="EMBL/GenBank/DDBJ databases">
        <title>Genome public.</title>
        <authorList>
            <person name="Liu C."/>
            <person name="Sun Q."/>
        </authorList>
    </citation>
    <scope>NUCLEOTIDE SEQUENCE</scope>
    <source>
        <strain evidence="1">NSJ-12</strain>
    </source>
</reference>
<sequence length="58" mass="6977">MTTKKFLRVTDIMELMDIAESTAYKLMRTLNKELKDQGKQTYSGRVSKKYFYERVYID</sequence>
<evidence type="ECO:0000313" key="2">
    <source>
        <dbReference type="Proteomes" id="UP000655830"/>
    </source>
</evidence>
<protein>
    <submittedName>
        <fullName evidence="1">Transcriptional regulator</fullName>
    </submittedName>
</protein>
<dbReference type="Proteomes" id="UP000655830">
    <property type="component" value="Unassembled WGS sequence"/>
</dbReference>
<accession>A0A926IAT0</accession>